<dbReference type="SUPFAM" id="SSF51735">
    <property type="entry name" value="NAD(P)-binding Rossmann-fold domains"/>
    <property type="match status" value="1"/>
</dbReference>
<dbReference type="GO" id="GO:0016491">
    <property type="term" value="F:oxidoreductase activity"/>
    <property type="evidence" value="ECO:0007669"/>
    <property type="project" value="UniProtKB-KW"/>
</dbReference>
<comment type="similarity">
    <text evidence="1">Belongs to the short-chain dehydrogenases/reductases (SDR) family.</text>
</comment>
<dbReference type="RefSeq" id="WP_245968124.1">
    <property type="nucleotide sequence ID" value="NZ_RKHQ01000002.1"/>
</dbReference>
<reference evidence="3 4" key="1">
    <citation type="submission" date="2018-11" db="EMBL/GenBank/DDBJ databases">
        <title>Sequencing the genomes of 1000 actinobacteria strains.</title>
        <authorList>
            <person name="Klenk H.-P."/>
        </authorList>
    </citation>
    <scope>NUCLEOTIDE SEQUENCE [LARGE SCALE GENOMIC DNA]</scope>
    <source>
        <strain evidence="3 4">DSM 13521</strain>
    </source>
</reference>
<evidence type="ECO:0000256" key="1">
    <source>
        <dbReference type="ARBA" id="ARBA00006484"/>
    </source>
</evidence>
<dbReference type="EMBL" id="RKHQ01000002">
    <property type="protein sequence ID" value="ROR93806.1"/>
    <property type="molecule type" value="Genomic_DNA"/>
</dbReference>
<dbReference type="AlphaFoldDB" id="A0A3N2D200"/>
<dbReference type="InterPro" id="IPR002347">
    <property type="entry name" value="SDR_fam"/>
</dbReference>
<dbReference type="CDD" id="cd05233">
    <property type="entry name" value="SDR_c"/>
    <property type="match status" value="1"/>
</dbReference>
<keyword evidence="2" id="KW-0560">Oxidoreductase</keyword>
<dbReference type="Gene3D" id="3.40.50.720">
    <property type="entry name" value="NAD(P)-binding Rossmann-like Domain"/>
    <property type="match status" value="1"/>
</dbReference>
<protein>
    <submittedName>
        <fullName evidence="3">NADP-dependent 3-hydroxy acid dehydrogenase YdfG</fullName>
    </submittedName>
</protein>
<dbReference type="PANTHER" id="PTHR44196">
    <property type="entry name" value="DEHYDROGENASE/REDUCTASE SDR FAMILY MEMBER 7B"/>
    <property type="match status" value="1"/>
</dbReference>
<proteinExistence type="inferred from homology"/>
<organism evidence="3 4">
    <name type="scientific">Salana multivorans</name>
    <dbReference type="NCBI Taxonomy" id="120377"/>
    <lineage>
        <taxon>Bacteria</taxon>
        <taxon>Bacillati</taxon>
        <taxon>Actinomycetota</taxon>
        <taxon>Actinomycetes</taxon>
        <taxon>Micrococcales</taxon>
        <taxon>Beutenbergiaceae</taxon>
        <taxon>Salana</taxon>
    </lineage>
</organism>
<evidence type="ECO:0000256" key="2">
    <source>
        <dbReference type="ARBA" id="ARBA00023002"/>
    </source>
</evidence>
<name>A0A3N2D200_9MICO</name>
<accession>A0A3N2D200</accession>
<keyword evidence="4" id="KW-1185">Reference proteome</keyword>
<dbReference type="Proteomes" id="UP000275356">
    <property type="component" value="Unassembled WGS sequence"/>
</dbReference>
<dbReference type="Pfam" id="PF00106">
    <property type="entry name" value="adh_short"/>
    <property type="match status" value="1"/>
</dbReference>
<dbReference type="GO" id="GO:0016020">
    <property type="term" value="C:membrane"/>
    <property type="evidence" value="ECO:0007669"/>
    <property type="project" value="TreeGrafter"/>
</dbReference>
<dbReference type="InterPro" id="IPR036291">
    <property type="entry name" value="NAD(P)-bd_dom_sf"/>
</dbReference>
<dbReference type="PANTHER" id="PTHR44196:SF1">
    <property type="entry name" value="DEHYDROGENASE_REDUCTASE SDR FAMILY MEMBER 7B"/>
    <property type="match status" value="1"/>
</dbReference>
<sequence>MSEVTGVVGASTGDPAPARVALVTGASRGIGRALALGLAADGLAVGLLARDGEALDLVVEEIEAAGGRAARAVADVTELAAVTSAVGRLVAELGPIDLLVDNAGVIDDEVPLWEADPAQWRRVVETNLVGSFHVSRVVLASMVERGGGRSVELASGAGAKDLAVASAYTASKAALIRTVGGVHLAGHALGLRAFAVAPGVVATDMSTGMRMHAGRTEFTPVERVVDLVRAIAGGELDAWSGRYLRVTHDTPETLAAHGAPGPRDRTLGVLPWGLAWESDDPLAD</sequence>
<evidence type="ECO:0000313" key="3">
    <source>
        <dbReference type="EMBL" id="ROR93806.1"/>
    </source>
</evidence>
<evidence type="ECO:0000313" key="4">
    <source>
        <dbReference type="Proteomes" id="UP000275356"/>
    </source>
</evidence>
<dbReference type="PRINTS" id="PR00081">
    <property type="entry name" value="GDHRDH"/>
</dbReference>
<comment type="caution">
    <text evidence="3">The sequence shown here is derived from an EMBL/GenBank/DDBJ whole genome shotgun (WGS) entry which is preliminary data.</text>
</comment>
<gene>
    <name evidence="3" type="ORF">EDD28_3234</name>
</gene>